<comment type="caution">
    <text evidence="2">The sequence shown here is derived from an EMBL/GenBank/DDBJ whole genome shotgun (WGS) entry which is preliminary data.</text>
</comment>
<keyword evidence="1" id="KW-1133">Transmembrane helix</keyword>
<gene>
    <name evidence="2" type="ORF">Cba03nite_63630</name>
</gene>
<name>A0A8J3JXQ7_9ACTN</name>
<keyword evidence="3" id="KW-1185">Reference proteome</keyword>
<evidence type="ECO:0000313" key="2">
    <source>
        <dbReference type="EMBL" id="GIF85014.1"/>
    </source>
</evidence>
<reference evidence="2 3" key="1">
    <citation type="submission" date="2021-01" db="EMBL/GenBank/DDBJ databases">
        <title>Whole genome shotgun sequence of Catellatospora bangladeshensis NBRC 107357.</title>
        <authorList>
            <person name="Komaki H."/>
            <person name="Tamura T."/>
        </authorList>
    </citation>
    <scope>NUCLEOTIDE SEQUENCE [LARGE SCALE GENOMIC DNA]</scope>
    <source>
        <strain evidence="2 3">NBRC 107357</strain>
    </source>
</reference>
<organism evidence="2 3">
    <name type="scientific">Catellatospora bangladeshensis</name>
    <dbReference type="NCBI Taxonomy" id="310355"/>
    <lineage>
        <taxon>Bacteria</taxon>
        <taxon>Bacillati</taxon>
        <taxon>Actinomycetota</taxon>
        <taxon>Actinomycetes</taxon>
        <taxon>Micromonosporales</taxon>
        <taxon>Micromonosporaceae</taxon>
        <taxon>Catellatospora</taxon>
    </lineage>
</organism>
<feature type="transmembrane region" description="Helical" evidence="1">
    <location>
        <begin position="30"/>
        <end position="51"/>
    </location>
</feature>
<evidence type="ECO:0000256" key="1">
    <source>
        <dbReference type="SAM" id="Phobius"/>
    </source>
</evidence>
<dbReference type="AlphaFoldDB" id="A0A8J3JXQ7"/>
<evidence type="ECO:0000313" key="3">
    <source>
        <dbReference type="Proteomes" id="UP000601223"/>
    </source>
</evidence>
<keyword evidence="1" id="KW-0812">Transmembrane</keyword>
<keyword evidence="1" id="KW-0472">Membrane</keyword>
<dbReference type="EMBL" id="BONF01000042">
    <property type="protein sequence ID" value="GIF85014.1"/>
    <property type="molecule type" value="Genomic_DNA"/>
</dbReference>
<accession>A0A8J3JXQ7</accession>
<protein>
    <submittedName>
        <fullName evidence="2">Uncharacterized protein</fullName>
    </submittedName>
</protein>
<proteinExistence type="predicted"/>
<dbReference type="Proteomes" id="UP000601223">
    <property type="component" value="Unassembled WGS sequence"/>
</dbReference>
<sequence length="59" mass="6422">MFAIIAAICFGFALLLDLLGEGMEPLFTPGTLTITGLLFVALHLAGFATAVRGRNWRRR</sequence>